<proteinExistence type="predicted"/>
<evidence type="ECO:0000256" key="1">
    <source>
        <dbReference type="SAM" id="SignalP"/>
    </source>
</evidence>
<dbReference type="Proteomes" id="UP000184085">
    <property type="component" value="Unassembled WGS sequence"/>
</dbReference>
<reference evidence="3" key="1">
    <citation type="submission" date="2016-09" db="EMBL/GenBank/DDBJ databases">
        <authorList>
            <person name="Wibberg D."/>
        </authorList>
    </citation>
    <scope>NUCLEOTIDE SEQUENCE [LARGE SCALE GENOMIC DNA]</scope>
</reference>
<evidence type="ECO:0000313" key="2">
    <source>
        <dbReference type="EMBL" id="SCM66111.1"/>
    </source>
</evidence>
<keyword evidence="3" id="KW-1185">Reference proteome</keyword>
<feature type="chain" id="PRO_5012477090" description="DUF3299 domain-containing protein" evidence="1">
    <location>
        <begin position="22"/>
        <end position="163"/>
    </location>
</feature>
<dbReference type="Pfam" id="PF11736">
    <property type="entry name" value="DUF3299"/>
    <property type="match status" value="1"/>
</dbReference>
<evidence type="ECO:0000313" key="3">
    <source>
        <dbReference type="Proteomes" id="UP000184085"/>
    </source>
</evidence>
<evidence type="ECO:0008006" key="4">
    <source>
        <dbReference type="Google" id="ProtNLM"/>
    </source>
</evidence>
<dbReference type="EMBL" id="FMJB01000015">
    <property type="protein sequence ID" value="SCM66111.1"/>
    <property type="molecule type" value="Genomic_DNA"/>
</dbReference>
<dbReference type="InterPro" id="IPR021727">
    <property type="entry name" value="DUF3299"/>
</dbReference>
<organism evidence="2 3">
    <name type="scientific">Donghicola eburneus</name>
    <dbReference type="NCBI Taxonomy" id="393278"/>
    <lineage>
        <taxon>Bacteria</taxon>
        <taxon>Pseudomonadati</taxon>
        <taxon>Pseudomonadota</taxon>
        <taxon>Alphaproteobacteria</taxon>
        <taxon>Rhodobacterales</taxon>
        <taxon>Roseobacteraceae</taxon>
        <taxon>Donghicola</taxon>
    </lineage>
</organism>
<dbReference type="AlphaFoldDB" id="A0A1M4MV47"/>
<gene>
    <name evidence="2" type="ORF">KARMA_0284</name>
</gene>
<accession>A0A1M4MV47</accession>
<dbReference type="Gene3D" id="2.40.50.870">
    <property type="entry name" value="Protein of unknown function (DUF3299)"/>
    <property type="match status" value="1"/>
</dbReference>
<keyword evidence="1" id="KW-0732">Signal</keyword>
<sequence>MLRTFMRALVLSLASTSVLSAAPKQVTWDDLIAPGAPYSEIVGDGVIDFENDRWKPEFDENANQMNPDLDGTDIRIPGYILPVEIDAEGVHGFILVPYAGACVHTPPPPPNQVVYVTTETPWRADSMWDVVWVEGAMAIKQQSTELAEIGYELTATQIEFFDE</sequence>
<protein>
    <recommendedName>
        <fullName evidence="4">DUF3299 domain-containing protein</fullName>
    </recommendedName>
</protein>
<feature type="signal peptide" evidence="1">
    <location>
        <begin position="1"/>
        <end position="21"/>
    </location>
</feature>
<name>A0A1M4MV47_9RHOB</name>
<dbReference type="RefSeq" id="WP_072702913.1">
    <property type="nucleotide sequence ID" value="NZ_FMJB01000015.1"/>
</dbReference>